<dbReference type="InterPro" id="IPR013154">
    <property type="entry name" value="ADH-like_N"/>
</dbReference>
<dbReference type="InterPro" id="IPR016036">
    <property type="entry name" value="Malonyl_transacylase_ACP-bd"/>
</dbReference>
<dbReference type="PROSITE" id="PS50075">
    <property type="entry name" value="CARRIER"/>
    <property type="match status" value="3"/>
</dbReference>
<dbReference type="Pfam" id="PF14765">
    <property type="entry name" value="PS-DH"/>
    <property type="match status" value="2"/>
</dbReference>
<comment type="pathway">
    <text evidence="1">Antibiotic biosynthesis.</text>
</comment>
<dbReference type="SMART" id="SM00826">
    <property type="entry name" value="PKS_DH"/>
    <property type="match status" value="2"/>
</dbReference>
<dbReference type="Pfam" id="PF22953">
    <property type="entry name" value="SpnB_Rossmann"/>
    <property type="match status" value="2"/>
</dbReference>
<evidence type="ECO:0000313" key="12">
    <source>
        <dbReference type="EMBL" id="MDI5963489.1"/>
    </source>
</evidence>
<feature type="active site" description="Proton donor; for dehydratase activity" evidence="8">
    <location>
        <position position="1129"/>
    </location>
</feature>
<dbReference type="InterPro" id="IPR001227">
    <property type="entry name" value="Ac_transferase_dom_sf"/>
</dbReference>
<dbReference type="SUPFAM" id="SSF53901">
    <property type="entry name" value="Thiolase-like"/>
    <property type="match status" value="3"/>
</dbReference>
<dbReference type="PROSITE" id="PS52019">
    <property type="entry name" value="PKS_MFAS_DH"/>
    <property type="match status" value="2"/>
</dbReference>
<dbReference type="InterPro" id="IPR036736">
    <property type="entry name" value="ACP-like_sf"/>
</dbReference>
<feature type="region of interest" description="N-terminal hotdog fold" evidence="8">
    <location>
        <begin position="4490"/>
        <end position="4613"/>
    </location>
</feature>
<dbReference type="InterPro" id="IPR014031">
    <property type="entry name" value="Ketoacyl_synth_C"/>
</dbReference>
<keyword evidence="5" id="KW-0045">Antibiotic biosynthesis</keyword>
<evidence type="ECO:0000259" key="11">
    <source>
        <dbReference type="PROSITE" id="PS52019"/>
    </source>
</evidence>
<dbReference type="InterPro" id="IPR020841">
    <property type="entry name" value="PKS_Beta-ketoAc_synthase_dom"/>
</dbReference>
<feature type="domain" description="Ketosynthase family 3 (KS3)" evidence="10">
    <location>
        <begin position="34"/>
        <end position="460"/>
    </location>
</feature>
<evidence type="ECO:0000256" key="2">
    <source>
        <dbReference type="ARBA" id="ARBA00022450"/>
    </source>
</evidence>
<dbReference type="InterPro" id="IPR011032">
    <property type="entry name" value="GroES-like_sf"/>
</dbReference>
<gene>
    <name evidence="12" type="ORF">POF43_012325</name>
</gene>
<reference evidence="12 13" key="1">
    <citation type="submission" date="2023-05" db="EMBL/GenBank/DDBJ databases">
        <title>Streptantibioticus silvisoli sp. nov., acidotolerant actinomycetes 1 from pine litter.</title>
        <authorList>
            <person name="Swiecimska M."/>
            <person name="Golinska P."/>
            <person name="Sangal V."/>
            <person name="Wachnowicz B."/>
            <person name="Goodfellow M."/>
        </authorList>
    </citation>
    <scope>NUCLEOTIDE SEQUENCE [LARGE SCALE GENOMIC DNA]</scope>
    <source>
        <strain evidence="12 13">SL54</strain>
    </source>
</reference>
<dbReference type="CDD" id="cd08952">
    <property type="entry name" value="KR_1_SDR_x"/>
    <property type="match status" value="1"/>
</dbReference>
<evidence type="ECO:0000256" key="8">
    <source>
        <dbReference type="PROSITE-ProRule" id="PRU01363"/>
    </source>
</evidence>
<dbReference type="Gene3D" id="3.40.50.720">
    <property type="entry name" value="NAD(P)-binding Rossmann-like Domain"/>
    <property type="match status" value="3"/>
</dbReference>
<keyword evidence="7" id="KW-0012">Acyltransferase</keyword>
<dbReference type="Pfam" id="PF00550">
    <property type="entry name" value="PP-binding"/>
    <property type="match status" value="3"/>
</dbReference>
<dbReference type="InterPro" id="IPR042104">
    <property type="entry name" value="PKS_dehydratase_sf"/>
</dbReference>
<feature type="active site" description="Proton acceptor; for dehydratase activity" evidence="8">
    <location>
        <position position="4522"/>
    </location>
</feature>
<comment type="caution">
    <text evidence="12">The sequence shown here is derived from an EMBL/GenBank/DDBJ whole genome shotgun (WGS) entry which is preliminary data.</text>
</comment>
<organism evidence="12 13">
    <name type="scientific">Streptantibioticus silvisoli</name>
    <dbReference type="NCBI Taxonomy" id="2705255"/>
    <lineage>
        <taxon>Bacteria</taxon>
        <taxon>Bacillati</taxon>
        <taxon>Actinomycetota</taxon>
        <taxon>Actinomycetes</taxon>
        <taxon>Kitasatosporales</taxon>
        <taxon>Streptomycetaceae</taxon>
        <taxon>Streptantibioticus</taxon>
    </lineage>
</organism>
<evidence type="ECO:0000256" key="6">
    <source>
        <dbReference type="ARBA" id="ARBA00023268"/>
    </source>
</evidence>
<dbReference type="Pfam" id="PF16197">
    <property type="entry name" value="KAsynt_C_assoc"/>
    <property type="match status" value="3"/>
</dbReference>
<accession>A0ABT6VYG1</accession>
<dbReference type="Gene3D" id="6.10.140.1830">
    <property type="match status" value="1"/>
</dbReference>
<evidence type="ECO:0000256" key="5">
    <source>
        <dbReference type="ARBA" id="ARBA00023194"/>
    </source>
</evidence>
<dbReference type="PANTHER" id="PTHR43775:SF51">
    <property type="entry name" value="INACTIVE PHENOLPHTHIOCEROL SYNTHESIS POLYKETIDE SYNTHASE TYPE I PKS1-RELATED"/>
    <property type="match status" value="1"/>
</dbReference>
<keyword evidence="6" id="KW-0511">Multifunctional enzyme</keyword>
<evidence type="ECO:0000259" key="10">
    <source>
        <dbReference type="PROSITE" id="PS52004"/>
    </source>
</evidence>
<dbReference type="Pfam" id="PF00109">
    <property type="entry name" value="ketoacyl-synt"/>
    <property type="match status" value="3"/>
</dbReference>
<evidence type="ECO:0000313" key="13">
    <source>
        <dbReference type="Proteomes" id="UP001156398"/>
    </source>
</evidence>
<feature type="domain" description="Ketosynthase family 3 (KS3)" evidence="10">
    <location>
        <begin position="3597"/>
        <end position="4023"/>
    </location>
</feature>
<keyword evidence="4" id="KW-0808">Transferase</keyword>
<dbReference type="Pfam" id="PF08659">
    <property type="entry name" value="KR"/>
    <property type="match status" value="3"/>
</dbReference>
<dbReference type="SMART" id="SM00825">
    <property type="entry name" value="PKS_KS"/>
    <property type="match status" value="3"/>
</dbReference>
<dbReference type="Gene3D" id="3.10.129.110">
    <property type="entry name" value="Polyketide synthase dehydratase"/>
    <property type="match status" value="2"/>
</dbReference>
<dbReference type="InterPro" id="IPR049552">
    <property type="entry name" value="PKS_DH_N"/>
</dbReference>
<dbReference type="InterPro" id="IPR016035">
    <property type="entry name" value="Acyl_Trfase/lysoPLipase"/>
</dbReference>
<dbReference type="Pfam" id="PF13602">
    <property type="entry name" value="ADH_zinc_N_2"/>
    <property type="match status" value="2"/>
</dbReference>
<dbReference type="SUPFAM" id="SSF55048">
    <property type="entry name" value="Probable ACP-binding domain of malonyl-CoA ACP transacylase"/>
    <property type="match status" value="3"/>
</dbReference>
<evidence type="ECO:0000256" key="4">
    <source>
        <dbReference type="ARBA" id="ARBA00022679"/>
    </source>
</evidence>
<dbReference type="InterPro" id="IPR002364">
    <property type="entry name" value="Quin_OxRdtase/zeta-crystal_CS"/>
</dbReference>
<dbReference type="InterPro" id="IPR018201">
    <property type="entry name" value="Ketoacyl_synth_AS"/>
</dbReference>
<dbReference type="Gene3D" id="3.40.366.10">
    <property type="entry name" value="Malonyl-Coenzyme A Acyl Carrier Protein, domain 2"/>
    <property type="match status" value="3"/>
</dbReference>
<dbReference type="SMART" id="SM00827">
    <property type="entry name" value="PKS_AT"/>
    <property type="match status" value="3"/>
</dbReference>
<dbReference type="InterPro" id="IPR049551">
    <property type="entry name" value="PKS_DH_C"/>
</dbReference>
<dbReference type="InterPro" id="IPR020806">
    <property type="entry name" value="PKS_PP-bd"/>
</dbReference>
<dbReference type="Pfam" id="PF00698">
    <property type="entry name" value="Acyl_transf_1"/>
    <property type="match status" value="3"/>
</dbReference>
<dbReference type="InterPro" id="IPR016039">
    <property type="entry name" value="Thiolase-like"/>
</dbReference>
<dbReference type="InterPro" id="IPR032821">
    <property type="entry name" value="PKS_assoc"/>
</dbReference>
<dbReference type="CDD" id="cd05195">
    <property type="entry name" value="enoyl_red"/>
    <property type="match status" value="2"/>
</dbReference>
<dbReference type="NCBIfam" id="NF045894">
    <property type="entry name" value="PKS_plus_SDR"/>
    <property type="match status" value="1"/>
</dbReference>
<feature type="active site" description="Proton donor; for dehydratase activity" evidence="8">
    <location>
        <position position="4693"/>
    </location>
</feature>
<dbReference type="Proteomes" id="UP001156398">
    <property type="component" value="Unassembled WGS sequence"/>
</dbReference>
<proteinExistence type="predicted"/>
<feature type="domain" description="Ketosynthase family 3 (KS3)" evidence="10">
    <location>
        <begin position="2077"/>
        <end position="2501"/>
    </location>
</feature>
<dbReference type="InterPro" id="IPR020807">
    <property type="entry name" value="PKS_DH"/>
</dbReference>
<dbReference type="SUPFAM" id="SSF50129">
    <property type="entry name" value="GroES-like"/>
    <property type="match status" value="2"/>
</dbReference>
<dbReference type="InterPro" id="IPR049900">
    <property type="entry name" value="PKS_mFAS_DH"/>
</dbReference>
<dbReference type="InterPro" id="IPR055123">
    <property type="entry name" value="SpnB-like_Rossmann"/>
</dbReference>
<name>A0ABT6VYG1_9ACTN</name>
<dbReference type="InterPro" id="IPR020843">
    <property type="entry name" value="ER"/>
</dbReference>
<dbReference type="SUPFAM" id="SSF47336">
    <property type="entry name" value="ACP-like"/>
    <property type="match status" value="3"/>
</dbReference>
<dbReference type="Pfam" id="PF02801">
    <property type="entry name" value="Ketoacyl-synt_C"/>
    <property type="match status" value="3"/>
</dbReference>
<dbReference type="InterPro" id="IPR014030">
    <property type="entry name" value="Ketoacyl_synth_N"/>
</dbReference>
<dbReference type="Pfam" id="PF18369">
    <property type="entry name" value="PKS_DE"/>
    <property type="match status" value="1"/>
</dbReference>
<dbReference type="SUPFAM" id="SSF51735">
    <property type="entry name" value="NAD(P)-binding Rossmann-fold domains"/>
    <property type="match status" value="8"/>
</dbReference>
<feature type="domain" description="PKS/mFAS DH" evidence="11">
    <location>
        <begin position="4490"/>
        <end position="4770"/>
    </location>
</feature>
<sequence>MTASVEKLTEALRASLLANKRLKQENKTLTGVAHDPVVLVGMACRFPGGVRGPEDLWRLVANGAEGIGPFPRDRSWDLDALLGTDGPGSGISATGEGGFLDGPGDFDAAFFRMSPREALATDPQQRLLLEVSWEALEHAGIDPLSLAGSRTGVFAGVYQSGYNELLSRADEQLRGHQITGGAPSVISGRVSYTLGLEGPAVSVDTGCSSSLVSMHLAAQALRAGECTLALAGGVAVMAASDAFVGFTAQGGLATDGRCKSFADAADGTGWSEGVGIVVMERLSDARRHGHEVLAVLRSSATNQDGASNGLTAPNGPSQQRVIRQALTAAGLSTSDIDAVEAHGTGTRLGDPIEAQALLATYGQDRPEGRPLWLGSLKSNIGHTQAAAGVGGVIKMVMALRHAVLPKTLHVDAPTTQVDWTQGDVRLLTESRPWPESGHPRRVGVSSFGVSGTNAHVILEAPAGAGPSAAAPVGPGVFGAAGVVPWIVSGKTEDALRAQAAKLLAHLTADPAPDPVDVGWSLLTARARFEHRAVLLGTERDTLLTGLRAVAAGESAPGVTVGIAAEDNRLGVLFTGQGAQRVGMARELYDGSPVFAGALDEVLAALDPLLDRPLREVMWGRDAELIHETGWAQPALFAVEAALFEVLRAVGVTPDFLLGHSIGEVTAAYVAGVWSLGDACRVVAARARLMQALPSGGAMAAMSLPEAEVVGLLPESVSVAAVNTADSVVVSGPREAVDGVVEVVSGQGHRVSRLRVSHAFHSSLMEPMLAQFQQVLESVSFAPPRIAVVSNLTGVRATDGELCSPQYWTRQVRSAVRFADGVRWLGEQGVTALVELGPDAVLSGLARQSCPPQTVVVPLLRREQDDVPALASALARLCAQGVEVDWTTLFAGRAVTRVPLPTYAFRHQRYWRTSGGSADVPAAGLTAAEHPLLGAMLSLPQTDGLVFTSRLSVRAHPWLADHAVRGAVVFPGAGLVELVIRAGDSAGCDRLDELVLETPLVLPAHGGAQLQVVVGEDDAHRRAVAVYARPDGEETWTRHATGTVSPAATGPADHALFDGLGRQWPPAGAAPLDTERFYERLGGGEFAYGPAFRGLREAWRDGDRILAEIELPEPGRGAAESFGIHPALLDAALHAMVFADLASAGAGWLPFSFADVVLRASGASRLRVALTRTGPDEVTLAVADDTGAPVLSIGSLAVRPLAGGSLTAGEGGTLLKPEWIAITAAAAAVDEWLVADPADVTATAAGAEPRAVVLAVSGDPQAVVASTHELTGHVLRQLRQWLSDDRFTSVPLVIATSGAVAAEREPVRDLAAAAVWGLVRSAQTEHPGRFVLLDADRAVDADVLGQVLAADEPQLAVREGRLLAARLARTGPADELAAPQDTPWRLASTGKGLLDNLALLPCPEVAEPLERGQVRIRVHAAGLNFRDVLNALDLYPGEAGPLGGEAAGVVTGTGPGVTGLRVGDRVMGLVPGGFGPVAVTDHRLLAVAPDGWSFTTAASVPIAFLTAYYGLADLAGLRTGESVLVHAGAGGVGLAAIQVARHLGAEVYTTASEGKWDALRAWGVRPDRLASSRDLGFREAFRTATAGRGVDVVLNSLAGEFVDASLDVLASGGRFVEMGKTDVRSAESLTDRYPGLSYCAFDLTDAGAERVQRMLRELVDLFEAGVLRPLPVTTWDVRQAPQAFRFMSQARHVGKLVLTVPHEPDAAGTVLITGGTGALGAVVARHLAGEHGVRHLMLLSRRGPDAPGAAELVAELARHGAEVTVAACDVTDRRALADALASVAPEHPLTGVVHTAGVIDDGVIGSLSQDQLDRVLAPKVDAAWHLHELTRDLDLSLFAVFSSLSGVLGSAGQANYAAGNVFLDALMQRRRNLALPGVSMAWGPWTTEIGMAGALSRTDLQRLARSAVPPLTTRQGMDLFDRAARSAQPVLGLARLNLPALRKQQDLPVWRTLTGRRRPAANRRLAGGGPGGRLASMSTVDRERALAELVRESAAAVLGHSSGAGIDPARLFSDLGFDSLTAVELRNLLQARTGIALAAGVVFDYPTVTRLAGHLADRFGDPPTTGTTAVPEPVSVADDPIVLVGMACRLPGGVMGPDDLWRLVSEAGDGIGPFPVDRGWDLDELVGPAGTGRSATGEGGFLAGADEFDAPFFRISPREAVASDPQQRLLLEVSWEALEQAGILPETLAGSRTGVYTGAYQMGYGELVARSDDQLRGHQITGGATSVISGRVAYTLGLEGPAVSVDTACSSSLVAMHLAAQALRAGECSLALAGGVTVMATPEAFVGFTMQGGLSADGRCKSFSDDADGTGWSEGVGVVVLERMSDARRNGHEVLAVLRSSAVNQDGASNGLTAPNGPSQQRVIRQALAAAGLSTSDVDVVEAHGTGTRLGDPIEADALLATYGQDRPEDRPLWLGSLKSNIGHAQAAAGVAGVIKMVQAMRHAVLPKTLHAERPTTRVDWTRGEVRLLTEAIPWPETGRPRRAGVSSFGVSGTNAHVILEAPPATDTPHETAPGTGVVGAGGVVPWALSGRSDEAVRAQAARLLEYVEGAPALRPVDVGWSLAVSRTAFDHRAVVVGGDREELISALRAVAGGAPGVVRGPARSGERLGVLFTGQGAQRVGMARGLYAESPVFAAALDGVLAVLDPLLDRPLCEVMWGQDTESIDETGWAQPALFAVEAALFAVLRAFGVTPDYLLGHSIGEVTAAYVAGVWSLGDACRVVAARARLMQALPSGGAMAAVGMSEAEVADLLPGGVSVAAVNTADSVVVSGPRDEVDRVAEVAVERGAKVTRLRVSHAFHSSLMEPMLDEFATVLESVEFRPPRIPIVSNLTGMRASDEELCSPEYWVRQVRSAVRFADGVRWLGEQGVTTMVELGPDGALCALAQHSSTVAAVPLLRRQKAGGQCDSGLVLSAIGQLSAHGVAVDWTTAFAGRGAVRVPLPTYAFQHQRYWPDRAQAAPRPAEDRTDRRFWASVEHQDVPDLATMLGLDGGVVAPVVSALASWRARRHEQSLVNGWRYREAWKRLAVTGAPQAGRWLVVVPEGARDDAWAAQVADALGAGTLVLDHGGAELAEQLKQAGESGADVTGVVSLAAALEPGITAGLAATASLLRAVPDSGLAARTWVVTRGAMSVGPHDPVTAPAQGGVWGLGRVAALELPALWGGLADLPEVLDPRSARRLAAALPGATGEDQIAVRPSGVFGRRLVHAPVTGSDAPSWTTSGTALVTGGTGELGAYAARWLVERGAEHVVLVSRRGLDAEGADALRLELEVAGARVTVAACDVTDRQALAEVVADIPEEWPLRTVVHAAGVVSEDRALTSVTADDLDQQVRAKAHGAHYLDELTRELELDAFVLFCSGAGAWGSGGQAGFAAANAYLDSLARHRRAAGRTATAIGWGSWDQVGALSDPGAAQREQLRLLGVVPMRPELAIAALQRAVHDDETAIVVADLDWARFAPVFTAARSSALLSGLPEAEAALTATRDDTAIGAELRDRLAGLSEADRRQALLGLVRDSSAAVLGHGSSAQIESDQPFSELGFDSLTAVELRNRLQAATGVALPASLVFDHPTAHRLMDHLAGRFGVTEPAEPSIGPAAVPVADDPIVLVGMGCRFPAGVSSPEALWRLVADGADGITPFPADRGWDLETLVGTDGPGSGTSATGEGGFLDEVADFDAAFFRISPREALATDPQQRLLLEVSWEALEQAGIDPTSLAGSSTGVFAGAYQSGYLELVSRADEQLRGHALTGGAGSVISGRVSYALGLEGPAVSVDTACSSSLVAMHLAAQALRAGECSLALAGGVTVMAAADTFVGFSIQGGLAADGRCKSFSDDADGTGWSEGVGVVVLERMSDARRNGHEVLAVLRSSAVNQDGASNGLTAPNGPSQQRVIRQALAAAGLSASDVDAVEAHGTGTKLGDPIEAQAVLATYGQDRPEDQPLWLGSLKSNLGHMQAAAGVGGVIKMVLALRHGVLPKTLHLAEPTSQVDWSEGNVRLLAEMTPWPEHDRPRRAGVSSFGVSGTNAHVILEAPADPPAHPAAADDDGVVPWVLTGRTEEAVRAQAARLLERVEAQPAPRAVDIGHSLVGSRAAFDHRVVVVGGDRDELVAGLRAAAAGEPAQAVVRGTARTGNQAVFVFPGQGAQWVGMAQDLYTRSPVFAESMWQCARALDPFVDWSLEQALGDEVALERVDVVQPVLWAVMVSLAAVWRSFGVEPAAVVGHSQGEIAAACVAGGLSLEDGARVVALRSRAIADTLAGDGAMVALPLSAARAEELLAQRPGISVAAVNGPASVVVAGATEAVDRLLADCRDQEIQARRIAVDYASHSPSVERIEQRLLTDLASITPKSSAIAVYSSVTGEVMDTARWDAGYWYRNLRNTVRFEEALRAALAAGTGAVVEVSPHPVLVPAVRDIVEERGAAVAVVGTLRRDEGTAQRMVLAVAQAYAHGVAVDWTVAFAGRGAARVALPTYAFQHQRYWPEPGSGPADVSAAGLTAAEHPLLGAVVPSPASDAVVFTSRLSLRTHPWLADHAVRESVVFPGTGFVELAVLAGDSVGCDRLDELILEAPLVLPAHGGVQMHVAVGDSEDETPRRSVAVYARPDGEDAWTRHATGFVGTVPPGGGGHDLFGVLARAWPPAGVTHVDTEGFYEQLREGGFLRYGPVFQGLRKVWRGDDQIFAEVELPESVRDSAGSFGIHPALLDAAQHATAFAELGSAGTGGLPFSFGDVVLRASGAAQLRVALTRTGPDEVTIAVADSAGAPVLSVGSLAVRPVSAGELGAGAGDRTLLRTQWADAAFSAQAAPAQWLAVDRTGEDHTALEAAAAVLDDGRPAPDAVVLAVSGDADRVVESTHELTGWVLRQLQFWLSQDRFGSIPLVVATRGAIAAQPGETVPDLAAAAAWGLVRSAQTENPGRIVLLDTGPGAALDAGMLGRVLAADEPQLALRDGQLLAGRLTRVGPADELAMPPDTPWRLDSTGKGVLENLALLPCPEIEDPLACGQVRIRVRAAGLNFRDVLNALDMVHDVRAEGPLGGEVAGVVTQVGPGVPDLRPGDRVMGLVPGAFGPTAVTDRRFLTEAPAGWSFATAASVPIVFLTAFYGLVDLAGLGSGESVLVHAGAGGVGLAAIQLARHLGAEVYATASEGKWNVLREWGVRAERLASSRDLGFHETFRDAGVNVVLNSLAGEFVDASLDLLAPGGRFLEMGKTDIRSPQDFRDRPVDYRAFDLMDAGADRIQQMLRELVALFEAGVIRPLPVTAWDVRRAPEAFRFMSQAKHVGKLVLTVPQDLDGAGTVLLTGGTGGLGSVLARHLVAERGVRHLLLVSRRGADAPGAADLVGELTAQGARVTVAACDVTDRQALAEVLASVPPEHPLTGVVHTAGVLDDGVLGSQSQDRLDRVLAPKVDAAWHLHELTRDLDLSLFAVFSSIAGQLGNPGQANYVAANTFLDALMQRRRREGLPGLSMAWGAWTTEIGMVGSLSKTDLRRIARSPMPPLSAPQGMDLFDRAVATGFPLLVLTRLNMRALRAQRDLAPLWRSLAGGALRRAADNTGHGRDELRQRLAALSGADRQELLTELVGETAAAVLGHGPGVRIDVDQPFSELGFDSLTAVELRNLLQAKSGAVLPASVVFDYPTVARLARCVGTFFGEVDVPEPTEVSEAAVRAALGSIPLAKLRKARLLDALLELARDGGEPAVDRREEEELLLAADAGDLVDIALRAE</sequence>
<dbReference type="PROSITE" id="PS00606">
    <property type="entry name" value="KS3_1"/>
    <property type="match status" value="3"/>
</dbReference>
<dbReference type="PANTHER" id="PTHR43775">
    <property type="entry name" value="FATTY ACID SYNTHASE"/>
    <property type="match status" value="1"/>
</dbReference>
<evidence type="ECO:0000259" key="9">
    <source>
        <dbReference type="PROSITE" id="PS50075"/>
    </source>
</evidence>
<evidence type="ECO:0000256" key="7">
    <source>
        <dbReference type="ARBA" id="ARBA00023315"/>
    </source>
</evidence>
<dbReference type="Gene3D" id="3.40.50.11460">
    <property type="match status" value="2"/>
</dbReference>
<dbReference type="SMART" id="SM00829">
    <property type="entry name" value="PKS_ER"/>
    <property type="match status" value="2"/>
</dbReference>
<dbReference type="Gene3D" id="3.90.180.10">
    <property type="entry name" value="Medium-chain alcohol dehydrogenases, catalytic domain"/>
    <property type="match status" value="2"/>
</dbReference>
<dbReference type="PROSITE" id="PS52004">
    <property type="entry name" value="KS3_2"/>
    <property type="match status" value="3"/>
</dbReference>
<dbReference type="PROSITE" id="PS00012">
    <property type="entry name" value="PHOSPHOPANTETHEINE"/>
    <property type="match status" value="3"/>
</dbReference>
<dbReference type="SMART" id="SM00822">
    <property type="entry name" value="PKS_KR"/>
    <property type="match status" value="3"/>
</dbReference>
<dbReference type="InterPro" id="IPR036291">
    <property type="entry name" value="NAD(P)-bd_dom_sf"/>
</dbReference>
<keyword evidence="13" id="KW-1185">Reference proteome</keyword>
<feature type="active site" description="Proton acceptor; for dehydratase activity" evidence="8">
    <location>
        <position position="961"/>
    </location>
</feature>
<dbReference type="SUPFAM" id="SSF52151">
    <property type="entry name" value="FabD/lysophospholipase-like"/>
    <property type="match status" value="3"/>
</dbReference>
<keyword evidence="3" id="KW-0597">Phosphoprotein</keyword>
<dbReference type="Gene3D" id="3.30.70.3290">
    <property type="match status" value="3"/>
</dbReference>
<feature type="region of interest" description="N-terminal hotdog fold" evidence="8">
    <location>
        <begin position="929"/>
        <end position="1050"/>
    </location>
</feature>
<dbReference type="InterPro" id="IPR009081">
    <property type="entry name" value="PP-bd_ACP"/>
</dbReference>
<dbReference type="SMART" id="SM00823">
    <property type="entry name" value="PKS_PP"/>
    <property type="match status" value="3"/>
</dbReference>
<dbReference type="Pfam" id="PF21089">
    <property type="entry name" value="PKS_DH_N"/>
    <property type="match status" value="2"/>
</dbReference>
<dbReference type="EMBL" id="JAAGKO020000014">
    <property type="protein sequence ID" value="MDI5963489.1"/>
    <property type="molecule type" value="Genomic_DNA"/>
</dbReference>
<protein>
    <submittedName>
        <fullName evidence="12">SDR family NAD(P)-dependent oxidoreductase</fullName>
    </submittedName>
</protein>
<evidence type="ECO:0000256" key="3">
    <source>
        <dbReference type="ARBA" id="ARBA00022553"/>
    </source>
</evidence>
<feature type="domain" description="Carrier" evidence="9">
    <location>
        <begin position="1983"/>
        <end position="2058"/>
    </location>
</feature>
<dbReference type="InterPro" id="IPR041618">
    <property type="entry name" value="PKS_DE"/>
</dbReference>
<dbReference type="InterPro" id="IPR050091">
    <property type="entry name" value="PKS_NRPS_Biosynth_Enz"/>
</dbReference>
<feature type="domain" description="PKS/mFAS DH" evidence="11">
    <location>
        <begin position="929"/>
        <end position="1206"/>
    </location>
</feature>
<dbReference type="Gene3D" id="1.10.1200.10">
    <property type="entry name" value="ACP-like"/>
    <property type="match status" value="3"/>
</dbReference>
<dbReference type="InterPro" id="IPR057326">
    <property type="entry name" value="KR_dom"/>
</dbReference>
<dbReference type="SMART" id="SM01294">
    <property type="entry name" value="PKS_PP_betabranch"/>
    <property type="match status" value="3"/>
</dbReference>
<dbReference type="Pfam" id="PF08240">
    <property type="entry name" value="ADH_N"/>
    <property type="match status" value="2"/>
</dbReference>
<dbReference type="CDD" id="cd08956">
    <property type="entry name" value="KR_3_FAS_SDR_x"/>
    <property type="match status" value="2"/>
</dbReference>
<dbReference type="CDD" id="cd00833">
    <property type="entry name" value="PKS"/>
    <property type="match status" value="3"/>
</dbReference>
<feature type="region of interest" description="C-terminal hotdog fold" evidence="8">
    <location>
        <begin position="1068"/>
        <end position="1206"/>
    </location>
</feature>
<feature type="domain" description="Carrier" evidence="9">
    <location>
        <begin position="3503"/>
        <end position="3578"/>
    </location>
</feature>
<keyword evidence="2" id="KW-0596">Phosphopantetheine</keyword>
<feature type="region of interest" description="C-terminal hotdog fold" evidence="8">
    <location>
        <begin position="4631"/>
        <end position="4770"/>
    </location>
</feature>
<feature type="domain" description="Carrier" evidence="9">
    <location>
        <begin position="5561"/>
        <end position="5636"/>
    </location>
</feature>
<dbReference type="InterPro" id="IPR014043">
    <property type="entry name" value="Acyl_transferase_dom"/>
</dbReference>
<dbReference type="Gene3D" id="3.40.47.10">
    <property type="match status" value="3"/>
</dbReference>
<dbReference type="InterPro" id="IPR013968">
    <property type="entry name" value="PKS_KR"/>
</dbReference>
<dbReference type="PROSITE" id="PS01162">
    <property type="entry name" value="QOR_ZETA_CRYSTAL"/>
    <property type="match status" value="2"/>
</dbReference>
<evidence type="ECO:0000256" key="1">
    <source>
        <dbReference type="ARBA" id="ARBA00004792"/>
    </source>
</evidence>
<dbReference type="InterPro" id="IPR006162">
    <property type="entry name" value="Ppantetheine_attach_site"/>
</dbReference>